<evidence type="ECO:0000313" key="3">
    <source>
        <dbReference type="Proteomes" id="UP000184139"/>
    </source>
</evidence>
<dbReference type="EMBL" id="FQXS01000032">
    <property type="protein sequence ID" value="SHI09603.1"/>
    <property type="molecule type" value="Genomic_DNA"/>
</dbReference>
<keyword evidence="1" id="KW-0472">Membrane</keyword>
<protein>
    <submittedName>
        <fullName evidence="2">Uncharacterized protein</fullName>
    </submittedName>
</protein>
<dbReference type="Proteomes" id="UP000184139">
    <property type="component" value="Unassembled WGS sequence"/>
</dbReference>
<sequence>MDDFDEDPLNLLENDGDGVNETILLFDRDAKNQQPPVENRGCAVVLMILTSSLLSAGFGLYKVFT</sequence>
<dbReference type="AlphaFoldDB" id="A0A1M5YDM1"/>
<evidence type="ECO:0000313" key="2">
    <source>
        <dbReference type="EMBL" id="SHI09603.1"/>
    </source>
</evidence>
<feature type="transmembrane region" description="Helical" evidence="1">
    <location>
        <begin position="43"/>
        <end position="64"/>
    </location>
</feature>
<dbReference type="RefSeq" id="WP_073378703.1">
    <property type="nucleotide sequence ID" value="NZ_FQXS01000032.1"/>
</dbReference>
<keyword evidence="3" id="KW-1185">Reference proteome</keyword>
<reference evidence="2 3" key="1">
    <citation type="submission" date="2016-11" db="EMBL/GenBank/DDBJ databases">
        <authorList>
            <person name="Jaros S."/>
            <person name="Januszkiewicz K."/>
            <person name="Wedrychowicz H."/>
        </authorList>
    </citation>
    <scope>NUCLEOTIDE SEQUENCE [LARGE SCALE GENOMIC DNA]</scope>
    <source>
        <strain evidence="2 3">DSM 9705</strain>
    </source>
</reference>
<proteinExistence type="predicted"/>
<name>A0A1M5YDM1_9BACT</name>
<keyword evidence="1" id="KW-0812">Transmembrane</keyword>
<accession>A0A1M5YDM1</accession>
<keyword evidence="1" id="KW-1133">Transmembrane helix</keyword>
<organism evidence="2 3">
    <name type="scientific">Desulfofustis glycolicus DSM 9705</name>
    <dbReference type="NCBI Taxonomy" id="1121409"/>
    <lineage>
        <taxon>Bacteria</taxon>
        <taxon>Pseudomonadati</taxon>
        <taxon>Thermodesulfobacteriota</taxon>
        <taxon>Desulfobulbia</taxon>
        <taxon>Desulfobulbales</taxon>
        <taxon>Desulfocapsaceae</taxon>
        <taxon>Desulfofustis</taxon>
    </lineage>
</organism>
<evidence type="ECO:0000256" key="1">
    <source>
        <dbReference type="SAM" id="Phobius"/>
    </source>
</evidence>
<gene>
    <name evidence="2" type="ORF">SAMN02745124_03857</name>
</gene>